<name>A0A841GZI5_9BACT</name>
<dbReference type="Proteomes" id="UP000582837">
    <property type="component" value="Unassembled WGS sequence"/>
</dbReference>
<proteinExistence type="predicted"/>
<comment type="caution">
    <text evidence="2">The sequence shown here is derived from an EMBL/GenBank/DDBJ whole genome shotgun (WGS) entry which is preliminary data.</text>
</comment>
<accession>A0A841GZI5</accession>
<evidence type="ECO:0000313" key="2">
    <source>
        <dbReference type="EMBL" id="MBB6071089.1"/>
    </source>
</evidence>
<reference evidence="2 3" key="1">
    <citation type="submission" date="2020-08" db="EMBL/GenBank/DDBJ databases">
        <title>Genomic Encyclopedia of Type Strains, Phase IV (KMG-IV): sequencing the most valuable type-strain genomes for metagenomic binning, comparative biology and taxonomic classification.</title>
        <authorList>
            <person name="Goeker M."/>
        </authorList>
    </citation>
    <scope>NUCLEOTIDE SEQUENCE [LARGE SCALE GENOMIC DNA]</scope>
    <source>
        <strain evidence="2 3">DSM 29007</strain>
    </source>
</reference>
<keyword evidence="3" id="KW-1185">Reference proteome</keyword>
<evidence type="ECO:0000256" key="1">
    <source>
        <dbReference type="SAM" id="MobiDB-lite"/>
    </source>
</evidence>
<organism evidence="2 3">
    <name type="scientific">Longimicrobium terrae</name>
    <dbReference type="NCBI Taxonomy" id="1639882"/>
    <lineage>
        <taxon>Bacteria</taxon>
        <taxon>Pseudomonadati</taxon>
        <taxon>Gemmatimonadota</taxon>
        <taxon>Longimicrobiia</taxon>
        <taxon>Longimicrobiales</taxon>
        <taxon>Longimicrobiaceae</taxon>
        <taxon>Longimicrobium</taxon>
    </lineage>
</organism>
<evidence type="ECO:0000313" key="3">
    <source>
        <dbReference type="Proteomes" id="UP000582837"/>
    </source>
</evidence>
<sequence length="88" mass="9907">MPRAPKNAEPKASPEEALKLAEEAYEKLDAAMRASHDLDTTERNAFRERLYPLRMRMRDELHSLRGEITSAGARRSQPRGTGIRGSEG</sequence>
<dbReference type="RefSeq" id="WP_170033670.1">
    <property type="nucleotide sequence ID" value="NZ_JABDTL010000001.1"/>
</dbReference>
<feature type="region of interest" description="Disordered" evidence="1">
    <location>
        <begin position="65"/>
        <end position="88"/>
    </location>
</feature>
<dbReference type="EMBL" id="JACHIA010000007">
    <property type="protein sequence ID" value="MBB6071089.1"/>
    <property type="molecule type" value="Genomic_DNA"/>
</dbReference>
<protein>
    <submittedName>
        <fullName evidence="2">Uncharacterized protein</fullName>
    </submittedName>
</protein>
<gene>
    <name evidence="2" type="ORF">HNQ61_002713</name>
</gene>
<dbReference type="AlphaFoldDB" id="A0A841GZI5"/>